<dbReference type="InterPro" id="IPR009843">
    <property type="entry name" value="DUF1403"/>
</dbReference>
<evidence type="ECO:0000313" key="2">
    <source>
        <dbReference type="Proteomes" id="UP000286997"/>
    </source>
</evidence>
<evidence type="ECO:0000313" key="1">
    <source>
        <dbReference type="EMBL" id="RVU18356.1"/>
    </source>
</evidence>
<organism evidence="1 2">
    <name type="scientific">Methylobacterium oryzihabitans</name>
    <dbReference type="NCBI Taxonomy" id="2499852"/>
    <lineage>
        <taxon>Bacteria</taxon>
        <taxon>Pseudomonadati</taxon>
        <taxon>Pseudomonadota</taxon>
        <taxon>Alphaproteobacteria</taxon>
        <taxon>Hyphomicrobiales</taxon>
        <taxon>Methylobacteriaceae</taxon>
        <taxon>Methylobacterium</taxon>
    </lineage>
</organism>
<comment type="caution">
    <text evidence="1">The sequence shown here is derived from an EMBL/GenBank/DDBJ whole genome shotgun (WGS) entry which is preliminary data.</text>
</comment>
<dbReference type="AlphaFoldDB" id="A0A3S2VAF8"/>
<proteinExistence type="predicted"/>
<sequence>MTRHPRRFDRYQSGQTAVCELGWRMDQTAAAPARPARRATRTTAAPSANPLILQPLPAWVRHGRDEGGAALAAGAALLGLDQILRVAPPWLGTLRLRQALVAAAATGRLLRLREDLAAFRDAHHLTRPTDDPGPAGHLHRAWRGLASQPTRLDLGSLARLGSLMAPAVAPEHLLLTVGDHDAGDPVVAAATTAARLRIAMPGPDGVLLGLMVADLVLAARLGWANPVPLLATALAQPALRARLDHSRASVSDPDWIAACQAGYAAALAETYARAVDLARRADALTSAMRVVRTKGANHGLTALLADDVVAASHLAGLGSERAARRFLDRLATLGVVREQTGRATFRLYGL</sequence>
<dbReference type="OrthoDB" id="7865302at2"/>
<dbReference type="EMBL" id="SACP01000009">
    <property type="protein sequence ID" value="RVU18356.1"/>
    <property type="molecule type" value="Genomic_DNA"/>
</dbReference>
<dbReference type="Pfam" id="PF07183">
    <property type="entry name" value="DUF1403"/>
    <property type="match status" value="1"/>
</dbReference>
<reference evidence="1 2" key="1">
    <citation type="submission" date="2019-01" db="EMBL/GenBank/DDBJ databases">
        <authorList>
            <person name="Chen W.-M."/>
        </authorList>
    </citation>
    <scope>NUCLEOTIDE SEQUENCE [LARGE SCALE GENOMIC DNA]</scope>
    <source>
        <strain evidence="1 2">TER-1</strain>
    </source>
</reference>
<protein>
    <submittedName>
        <fullName evidence="1">DUF1403 family protein</fullName>
    </submittedName>
</protein>
<name>A0A3S2VAF8_9HYPH</name>
<keyword evidence="2" id="KW-1185">Reference proteome</keyword>
<gene>
    <name evidence="1" type="ORF">EOE48_10680</name>
</gene>
<dbReference type="Proteomes" id="UP000286997">
    <property type="component" value="Unassembled WGS sequence"/>
</dbReference>
<accession>A0A3S2VAF8</accession>